<reference evidence="2" key="1">
    <citation type="journal article" date="2018" name="Data Brief">
        <title>Genome sequence data from 17 accessions of Ensete ventricosum, a staple food crop for millions in Ethiopia.</title>
        <authorList>
            <person name="Yemataw Z."/>
            <person name="Muzemil S."/>
            <person name="Ambachew D."/>
            <person name="Tripathi L."/>
            <person name="Tesfaye K."/>
            <person name="Chala A."/>
            <person name="Farbos A."/>
            <person name="O'Neill P."/>
            <person name="Moore K."/>
            <person name="Grant M."/>
            <person name="Studholme D.J."/>
        </authorList>
    </citation>
    <scope>NUCLEOTIDE SEQUENCE [LARGE SCALE GENOMIC DNA]</scope>
    <source>
        <tissue evidence="2">Leaf</tissue>
    </source>
</reference>
<evidence type="ECO:0000256" key="1">
    <source>
        <dbReference type="SAM" id="MobiDB-lite"/>
    </source>
</evidence>
<dbReference type="AlphaFoldDB" id="A0A445MJL1"/>
<accession>A0A445MJL1</accession>
<evidence type="ECO:0000313" key="2">
    <source>
        <dbReference type="EMBL" id="RZR74450.1"/>
    </source>
</evidence>
<feature type="compositionally biased region" description="Low complexity" evidence="1">
    <location>
        <begin position="125"/>
        <end position="134"/>
    </location>
</feature>
<dbReference type="PANTHER" id="PTHR33641:SF15">
    <property type="entry name" value="AVR9_CF-9 RAPIDLY ELICITED PROTEIN"/>
    <property type="match status" value="1"/>
</dbReference>
<sequence length="159" mass="17587">MGPTEEGRGFARQAGLRWSSAWLYESTRLFLPSTKQVGIPSTSRQCLLLRYSTATPLPSPPIKALGHTLPTSNPSSYINQKWVNSLLSSRGSLYAADGKPQGWLSSAWFGNKKDEEAETKGAGGKSSLQQQQQLQKKRRLPRFAVEFDGLNCFETIVPQ</sequence>
<proteinExistence type="predicted"/>
<gene>
    <name evidence="2" type="ORF">BHM03_00037145</name>
</gene>
<protein>
    <submittedName>
        <fullName evidence="2">Uncharacterized protein</fullName>
    </submittedName>
</protein>
<dbReference type="PANTHER" id="PTHR33641">
    <property type="entry name" value="OS06G0133500 PROTEIN"/>
    <property type="match status" value="1"/>
</dbReference>
<organism evidence="2">
    <name type="scientific">Ensete ventricosum</name>
    <name type="common">Abyssinian banana</name>
    <name type="synonym">Musa ensete</name>
    <dbReference type="NCBI Taxonomy" id="4639"/>
    <lineage>
        <taxon>Eukaryota</taxon>
        <taxon>Viridiplantae</taxon>
        <taxon>Streptophyta</taxon>
        <taxon>Embryophyta</taxon>
        <taxon>Tracheophyta</taxon>
        <taxon>Spermatophyta</taxon>
        <taxon>Magnoliopsida</taxon>
        <taxon>Liliopsida</taxon>
        <taxon>Zingiberales</taxon>
        <taxon>Musaceae</taxon>
        <taxon>Ensete</taxon>
    </lineage>
</organism>
<dbReference type="Proteomes" id="UP000290560">
    <property type="component" value="Unassembled WGS sequence"/>
</dbReference>
<dbReference type="EMBL" id="KV876250">
    <property type="protein sequence ID" value="RZR74450.1"/>
    <property type="molecule type" value="Genomic_DNA"/>
</dbReference>
<feature type="region of interest" description="Disordered" evidence="1">
    <location>
        <begin position="115"/>
        <end position="138"/>
    </location>
</feature>
<name>A0A445MJL1_ENSVE</name>